<comment type="caution">
    <text evidence="1">The sequence shown here is derived from an EMBL/GenBank/DDBJ whole genome shotgun (WGS) entry which is preliminary data.</text>
</comment>
<protein>
    <submittedName>
        <fullName evidence="1">Uncharacterized protein</fullName>
    </submittedName>
</protein>
<evidence type="ECO:0000313" key="2">
    <source>
        <dbReference type="Proteomes" id="UP000036367"/>
    </source>
</evidence>
<organism evidence="1 2">
    <name type="scientific">Rhodopirellula islandica</name>
    <dbReference type="NCBI Taxonomy" id="595434"/>
    <lineage>
        <taxon>Bacteria</taxon>
        <taxon>Pseudomonadati</taxon>
        <taxon>Planctomycetota</taxon>
        <taxon>Planctomycetia</taxon>
        <taxon>Pirellulales</taxon>
        <taxon>Pirellulaceae</taxon>
        <taxon>Rhodopirellula</taxon>
    </lineage>
</organism>
<keyword evidence="2" id="KW-1185">Reference proteome</keyword>
<dbReference type="STRING" id="595434.RISK_000785"/>
<dbReference type="Proteomes" id="UP000036367">
    <property type="component" value="Unassembled WGS sequence"/>
</dbReference>
<gene>
    <name evidence="1" type="ORF">RISK_000785</name>
</gene>
<dbReference type="PATRIC" id="fig|595434.4.peg.762"/>
<name>A0A0J1ENA2_RHOIS</name>
<sequence>MIATQGHEPSVIMGSSRSVSATAALCNSTTLSNLKHCHRDL</sequence>
<proteinExistence type="predicted"/>
<reference evidence="1" key="1">
    <citation type="submission" date="2015-05" db="EMBL/GenBank/DDBJ databases">
        <title>Permanent draft genome of Rhodopirellula islandicus K833.</title>
        <authorList>
            <person name="Kizina J."/>
            <person name="Richter M."/>
            <person name="Glockner F.O."/>
            <person name="Harder J."/>
        </authorList>
    </citation>
    <scope>NUCLEOTIDE SEQUENCE [LARGE SCALE GENOMIC DNA]</scope>
    <source>
        <strain evidence="1">K833</strain>
    </source>
</reference>
<evidence type="ECO:0000313" key="1">
    <source>
        <dbReference type="EMBL" id="KLU06984.1"/>
    </source>
</evidence>
<dbReference type="EMBL" id="LECT01000007">
    <property type="protein sequence ID" value="KLU06984.1"/>
    <property type="molecule type" value="Genomic_DNA"/>
</dbReference>
<dbReference type="AlphaFoldDB" id="A0A0J1ENA2"/>
<accession>A0A0J1ENA2</accession>